<keyword evidence="3" id="KW-0479">Metal-binding</keyword>
<dbReference type="CDD" id="cd16454">
    <property type="entry name" value="RING-H2_PA-TM-RING"/>
    <property type="match status" value="1"/>
</dbReference>
<dbReference type="SUPFAM" id="SSF57850">
    <property type="entry name" value="RING/U-box"/>
    <property type="match status" value="1"/>
</dbReference>
<protein>
    <recommendedName>
        <fullName evidence="2">RING-type E3 ubiquitin transferase</fullName>
        <ecNumber evidence="2">2.3.2.27</ecNumber>
    </recommendedName>
</protein>
<dbReference type="GO" id="GO:0005737">
    <property type="term" value="C:cytoplasm"/>
    <property type="evidence" value="ECO:0007669"/>
    <property type="project" value="TreeGrafter"/>
</dbReference>
<evidence type="ECO:0000256" key="4">
    <source>
        <dbReference type="ARBA" id="ARBA00022771"/>
    </source>
</evidence>
<dbReference type="PANTHER" id="PTHR15710">
    <property type="entry name" value="E3 UBIQUITIN-PROTEIN LIGASE PRAJA"/>
    <property type="match status" value="1"/>
</dbReference>
<evidence type="ECO:0000313" key="9">
    <source>
        <dbReference type="Proteomes" id="UP000594638"/>
    </source>
</evidence>
<dbReference type="AlphaFoldDB" id="A0A8S0PNE2"/>
<gene>
    <name evidence="8" type="ORF">OLEA9_A104345</name>
</gene>
<dbReference type="OrthoDB" id="913834at2759"/>
<evidence type="ECO:0000256" key="3">
    <source>
        <dbReference type="ARBA" id="ARBA00022723"/>
    </source>
</evidence>
<keyword evidence="8" id="KW-0436">Ligase</keyword>
<dbReference type="Pfam" id="PF13639">
    <property type="entry name" value="zf-RING_2"/>
    <property type="match status" value="1"/>
</dbReference>
<dbReference type="EMBL" id="CACTIH010000135">
    <property type="protein sequence ID" value="CAA2955052.1"/>
    <property type="molecule type" value="Genomic_DNA"/>
</dbReference>
<dbReference type="GO" id="GO:0016874">
    <property type="term" value="F:ligase activity"/>
    <property type="evidence" value="ECO:0007669"/>
    <property type="project" value="UniProtKB-KW"/>
</dbReference>
<dbReference type="Gramene" id="OE9A104345T1">
    <property type="protein sequence ID" value="OE9A104345C1"/>
    <property type="gene ID" value="OE9A104345"/>
</dbReference>
<sequence length="229" mass="26348">MDSCYWWASVRELDFPEPEVGNDTSSTTNTEVGFNFQIIKHLVNHQGNLYVEAQGLELLLIKTKLIRVDFAAADDELKQLLLSELEIYSIRNQNFKEQIADELIYYARTRDTTVREMILEVHLKKLYCNDGDGSSLQLMEFDPVSMDTILWPSEKIVPYKNENDEVEISTVCLEEIPAESLVSTLTCSHVFHSNCIFEWLNTSENCPICRFELIVYPIRLSVLGLVNNV</sequence>
<name>A0A8S0PNE2_OLEEU</name>
<evidence type="ECO:0000256" key="6">
    <source>
        <dbReference type="PROSITE-ProRule" id="PRU00175"/>
    </source>
</evidence>
<evidence type="ECO:0000256" key="2">
    <source>
        <dbReference type="ARBA" id="ARBA00012483"/>
    </source>
</evidence>
<evidence type="ECO:0000256" key="1">
    <source>
        <dbReference type="ARBA" id="ARBA00000900"/>
    </source>
</evidence>
<keyword evidence="9" id="KW-1185">Reference proteome</keyword>
<evidence type="ECO:0000259" key="7">
    <source>
        <dbReference type="PROSITE" id="PS50089"/>
    </source>
</evidence>
<proteinExistence type="predicted"/>
<dbReference type="SMART" id="SM00184">
    <property type="entry name" value="RING"/>
    <property type="match status" value="1"/>
</dbReference>
<keyword evidence="4 6" id="KW-0863">Zinc-finger</keyword>
<keyword evidence="5" id="KW-0862">Zinc</keyword>
<comment type="catalytic activity">
    <reaction evidence="1">
        <text>S-ubiquitinyl-[E2 ubiquitin-conjugating enzyme]-L-cysteine + [acceptor protein]-L-lysine = [E2 ubiquitin-conjugating enzyme]-L-cysteine + N(6)-ubiquitinyl-[acceptor protein]-L-lysine.</text>
        <dbReference type="EC" id="2.3.2.27"/>
    </reaction>
</comment>
<dbReference type="GO" id="GO:0016567">
    <property type="term" value="P:protein ubiquitination"/>
    <property type="evidence" value="ECO:0007669"/>
    <property type="project" value="TreeGrafter"/>
</dbReference>
<organism evidence="8 9">
    <name type="scientific">Olea europaea subsp. europaea</name>
    <dbReference type="NCBI Taxonomy" id="158383"/>
    <lineage>
        <taxon>Eukaryota</taxon>
        <taxon>Viridiplantae</taxon>
        <taxon>Streptophyta</taxon>
        <taxon>Embryophyta</taxon>
        <taxon>Tracheophyta</taxon>
        <taxon>Spermatophyta</taxon>
        <taxon>Magnoliopsida</taxon>
        <taxon>eudicotyledons</taxon>
        <taxon>Gunneridae</taxon>
        <taxon>Pentapetalae</taxon>
        <taxon>asterids</taxon>
        <taxon>lamiids</taxon>
        <taxon>Lamiales</taxon>
        <taxon>Oleaceae</taxon>
        <taxon>Oleeae</taxon>
        <taxon>Olea</taxon>
    </lineage>
</organism>
<accession>A0A8S0PNE2</accession>
<evidence type="ECO:0000313" key="8">
    <source>
        <dbReference type="EMBL" id="CAA2955052.1"/>
    </source>
</evidence>
<comment type="caution">
    <text evidence="8">The sequence shown here is derived from an EMBL/GenBank/DDBJ whole genome shotgun (WGS) entry which is preliminary data.</text>
</comment>
<dbReference type="GO" id="GO:0061630">
    <property type="term" value="F:ubiquitin protein ligase activity"/>
    <property type="evidence" value="ECO:0007669"/>
    <property type="project" value="UniProtKB-EC"/>
</dbReference>
<dbReference type="PROSITE" id="PS50089">
    <property type="entry name" value="ZF_RING_2"/>
    <property type="match status" value="1"/>
</dbReference>
<dbReference type="Gene3D" id="3.30.40.10">
    <property type="entry name" value="Zinc/RING finger domain, C3HC4 (zinc finger)"/>
    <property type="match status" value="1"/>
</dbReference>
<dbReference type="InterPro" id="IPR001841">
    <property type="entry name" value="Znf_RING"/>
</dbReference>
<dbReference type="PANTHER" id="PTHR15710:SF243">
    <property type="entry name" value="E3 UBIQUITIN-PROTEIN LIGASE PRAJA-2 ISOFORM X1"/>
    <property type="match status" value="1"/>
</dbReference>
<dbReference type="EC" id="2.3.2.27" evidence="2"/>
<dbReference type="InterPro" id="IPR013083">
    <property type="entry name" value="Znf_RING/FYVE/PHD"/>
</dbReference>
<dbReference type="GO" id="GO:0008270">
    <property type="term" value="F:zinc ion binding"/>
    <property type="evidence" value="ECO:0007669"/>
    <property type="project" value="UniProtKB-KW"/>
</dbReference>
<reference evidence="8 9" key="1">
    <citation type="submission" date="2019-12" db="EMBL/GenBank/DDBJ databases">
        <authorList>
            <person name="Alioto T."/>
            <person name="Alioto T."/>
            <person name="Gomez Garrido J."/>
        </authorList>
    </citation>
    <scope>NUCLEOTIDE SEQUENCE [LARGE SCALE GENOMIC DNA]</scope>
</reference>
<feature type="domain" description="RING-type" evidence="7">
    <location>
        <begin position="171"/>
        <end position="210"/>
    </location>
</feature>
<evidence type="ECO:0000256" key="5">
    <source>
        <dbReference type="ARBA" id="ARBA00022833"/>
    </source>
</evidence>
<dbReference type="Proteomes" id="UP000594638">
    <property type="component" value="Unassembled WGS sequence"/>
</dbReference>